<dbReference type="GO" id="GO:0009062">
    <property type="term" value="P:fatty acid catabolic process"/>
    <property type="evidence" value="ECO:0007669"/>
    <property type="project" value="TreeGrafter"/>
</dbReference>
<evidence type="ECO:0000259" key="1">
    <source>
        <dbReference type="Pfam" id="PF01425"/>
    </source>
</evidence>
<feature type="domain" description="Amidase" evidence="1">
    <location>
        <begin position="2"/>
        <end position="248"/>
    </location>
</feature>
<dbReference type="PANTHER" id="PTHR45847">
    <property type="entry name" value="FATTY ACID AMIDE HYDROLASE"/>
    <property type="match status" value="1"/>
</dbReference>
<protein>
    <recommendedName>
        <fullName evidence="1">Amidase domain-containing protein</fullName>
    </recommendedName>
</protein>
<evidence type="ECO:0000313" key="3">
    <source>
        <dbReference type="Proteomes" id="UP000078046"/>
    </source>
</evidence>
<dbReference type="GO" id="GO:0004040">
    <property type="term" value="F:amidase activity"/>
    <property type="evidence" value="ECO:0007669"/>
    <property type="project" value="TreeGrafter"/>
</dbReference>
<comment type="caution">
    <text evidence="2">The sequence shown here is derived from an EMBL/GenBank/DDBJ whole genome shotgun (WGS) entry which is preliminary data.</text>
</comment>
<dbReference type="EMBL" id="LWCA01001019">
    <property type="protein sequence ID" value="OAF66153.1"/>
    <property type="molecule type" value="Genomic_DNA"/>
</dbReference>
<dbReference type="AlphaFoldDB" id="A0A177AXQ4"/>
<proteinExistence type="predicted"/>
<feature type="non-terminal residue" evidence="2">
    <location>
        <position position="1"/>
    </location>
</feature>
<dbReference type="SUPFAM" id="SSF75304">
    <property type="entry name" value="Amidase signature (AS) enzymes"/>
    <property type="match status" value="1"/>
</dbReference>
<reference evidence="2 3" key="1">
    <citation type="submission" date="2016-04" db="EMBL/GenBank/DDBJ databases">
        <title>The genome of Intoshia linei affirms orthonectids as highly simplified spiralians.</title>
        <authorList>
            <person name="Mikhailov K.V."/>
            <person name="Slusarev G.S."/>
            <person name="Nikitin M.A."/>
            <person name="Logacheva M.D."/>
            <person name="Penin A."/>
            <person name="Aleoshin V."/>
            <person name="Panchin Y.V."/>
        </authorList>
    </citation>
    <scope>NUCLEOTIDE SEQUENCE [LARGE SCALE GENOMIC DNA]</scope>
    <source>
        <strain evidence="2">Intl2013</strain>
        <tissue evidence="2">Whole animal</tissue>
    </source>
</reference>
<evidence type="ECO:0000313" key="2">
    <source>
        <dbReference type="EMBL" id="OAF66153.1"/>
    </source>
</evidence>
<dbReference type="OrthoDB" id="6428749at2759"/>
<keyword evidence="3" id="KW-1185">Reference proteome</keyword>
<dbReference type="PANTHER" id="PTHR45847:SF6">
    <property type="entry name" value="FATTY ACID AMIDE HYDROLASE"/>
    <property type="match status" value="1"/>
</dbReference>
<dbReference type="Gene3D" id="3.90.1300.10">
    <property type="entry name" value="Amidase signature (AS) domain"/>
    <property type="match status" value="1"/>
</dbReference>
<dbReference type="Proteomes" id="UP000078046">
    <property type="component" value="Unassembled WGS sequence"/>
</dbReference>
<dbReference type="InterPro" id="IPR052096">
    <property type="entry name" value="Endocannabinoid_amidase"/>
</dbReference>
<dbReference type="Pfam" id="PF01425">
    <property type="entry name" value="Amidase"/>
    <property type="match status" value="1"/>
</dbReference>
<dbReference type="GO" id="GO:0017064">
    <property type="term" value="F:fatty acid amide hydrolase activity"/>
    <property type="evidence" value="ECO:0007669"/>
    <property type="project" value="TreeGrafter"/>
</dbReference>
<name>A0A177AXQ4_9BILA</name>
<sequence length="275" mass="32153">VYNNKRKLKIGYFWEDDSLCVLPCMKRGILECIDHLKENYEIVEWKPINITKCFSLFTRVIFADGGKSFYTTVKNDDLIENLKRLYRLLQLPRCMKKCISIYSYISKDIILKAMMSGVTGVGSYNNWIKLAIEFKDYRNEVLKSWDENNIDLVIAPGMAIPSVQSKYLVNKEIVAWPNIYPNVLDFVAGCMPVSNVLQSDFEDMIKEEKINKKWCYKQIADITKNQNFINMPINIQIYGRPNSEELVLSLMKELEEKIKYQIPDCRDATVCFKKQ</sequence>
<gene>
    <name evidence="2" type="ORF">A3Q56_06120</name>
</gene>
<accession>A0A177AXQ4</accession>
<dbReference type="InterPro" id="IPR036928">
    <property type="entry name" value="AS_sf"/>
</dbReference>
<dbReference type="InterPro" id="IPR023631">
    <property type="entry name" value="Amidase_dom"/>
</dbReference>
<organism evidence="2 3">
    <name type="scientific">Intoshia linei</name>
    <dbReference type="NCBI Taxonomy" id="1819745"/>
    <lineage>
        <taxon>Eukaryota</taxon>
        <taxon>Metazoa</taxon>
        <taxon>Spiralia</taxon>
        <taxon>Lophotrochozoa</taxon>
        <taxon>Mesozoa</taxon>
        <taxon>Orthonectida</taxon>
        <taxon>Rhopaluridae</taxon>
        <taxon>Intoshia</taxon>
    </lineage>
</organism>